<feature type="transmembrane region" description="Helical" evidence="1">
    <location>
        <begin position="12"/>
        <end position="29"/>
    </location>
</feature>
<evidence type="ECO:0008006" key="4">
    <source>
        <dbReference type="Google" id="ProtNLM"/>
    </source>
</evidence>
<gene>
    <name evidence="2" type="ORF">GCK72_015748</name>
</gene>
<accession>A0A6A5GXF0</accession>
<keyword evidence="1" id="KW-0472">Membrane</keyword>
<keyword evidence="1" id="KW-0812">Transmembrane</keyword>
<dbReference type="AlphaFoldDB" id="A0A6A5GXF0"/>
<dbReference type="RefSeq" id="XP_053585877.1">
    <property type="nucleotide sequence ID" value="XM_053731105.1"/>
</dbReference>
<feature type="non-terminal residue" evidence="2">
    <location>
        <position position="1"/>
    </location>
</feature>
<name>A0A6A5GXF0_CAERE</name>
<sequence>FPLRHLTETHAPLIAPVFFYFIFVFIYGFPVERPADPGFLPNIDTTFCKSNNIRTIVHNAILGINDTSTVAVDQVQAVIEAALQPTFKSYGGTWLVSTTSYHRVNGFVDNGATSLDTFCAINDIIRHMYVIIMKIDK</sequence>
<dbReference type="KEGG" id="crq:GCK72_015748"/>
<proteinExistence type="predicted"/>
<evidence type="ECO:0000313" key="2">
    <source>
        <dbReference type="EMBL" id="KAF1759284.1"/>
    </source>
</evidence>
<keyword evidence="1" id="KW-1133">Transmembrane helix</keyword>
<dbReference type="EMBL" id="WUAV01000004">
    <property type="protein sequence ID" value="KAF1759284.1"/>
    <property type="molecule type" value="Genomic_DNA"/>
</dbReference>
<dbReference type="GeneID" id="78776156"/>
<evidence type="ECO:0000256" key="1">
    <source>
        <dbReference type="SAM" id="Phobius"/>
    </source>
</evidence>
<organism evidence="2 3">
    <name type="scientific">Caenorhabditis remanei</name>
    <name type="common">Caenorhabditis vulgaris</name>
    <dbReference type="NCBI Taxonomy" id="31234"/>
    <lineage>
        <taxon>Eukaryota</taxon>
        <taxon>Metazoa</taxon>
        <taxon>Ecdysozoa</taxon>
        <taxon>Nematoda</taxon>
        <taxon>Chromadorea</taxon>
        <taxon>Rhabditida</taxon>
        <taxon>Rhabditina</taxon>
        <taxon>Rhabditomorpha</taxon>
        <taxon>Rhabditoidea</taxon>
        <taxon>Rhabditidae</taxon>
        <taxon>Peloderinae</taxon>
        <taxon>Caenorhabditis</taxon>
    </lineage>
</organism>
<dbReference type="CTD" id="78776156"/>
<comment type="caution">
    <text evidence="2">The sequence shown here is derived from an EMBL/GenBank/DDBJ whole genome shotgun (WGS) entry which is preliminary data.</text>
</comment>
<reference evidence="2 3" key="1">
    <citation type="submission" date="2019-12" db="EMBL/GenBank/DDBJ databases">
        <title>Chromosome-level assembly of the Caenorhabditis remanei genome.</title>
        <authorList>
            <person name="Teterina A.A."/>
            <person name="Willis J.H."/>
            <person name="Phillips P.C."/>
        </authorList>
    </citation>
    <scope>NUCLEOTIDE SEQUENCE [LARGE SCALE GENOMIC DNA]</scope>
    <source>
        <strain evidence="2 3">PX506</strain>
        <tissue evidence="2">Whole organism</tissue>
    </source>
</reference>
<evidence type="ECO:0000313" key="3">
    <source>
        <dbReference type="Proteomes" id="UP000483820"/>
    </source>
</evidence>
<protein>
    <recommendedName>
        <fullName evidence="4">Ground-like domain-containing protein</fullName>
    </recommendedName>
</protein>
<dbReference type="Proteomes" id="UP000483820">
    <property type="component" value="Chromosome IV"/>
</dbReference>